<proteinExistence type="predicted"/>
<protein>
    <submittedName>
        <fullName evidence="2">Uncharacterized protein</fullName>
    </submittedName>
</protein>
<name>A0ABD1VYE8_9LAMI</name>
<keyword evidence="3" id="KW-1185">Reference proteome</keyword>
<reference evidence="3" key="1">
    <citation type="submission" date="2024-07" db="EMBL/GenBank/DDBJ databases">
        <title>Two chromosome-level genome assemblies of Korean endemic species Abeliophyllum distichum and Forsythia ovata (Oleaceae).</title>
        <authorList>
            <person name="Jang H."/>
        </authorList>
    </citation>
    <scope>NUCLEOTIDE SEQUENCE [LARGE SCALE GENOMIC DNA]</scope>
</reference>
<dbReference type="Proteomes" id="UP001604336">
    <property type="component" value="Unassembled WGS sequence"/>
</dbReference>
<gene>
    <name evidence="2" type="ORF">Adt_03234</name>
</gene>
<sequence length="220" mass="25919">MMRQQQYVERSRTTIKNKVADENVLEDKEEEDTEALKEKLSTEEYVKKSKFERRKKDEDYDDVGRLITIQFRTIHPVMASNYILANEFKNDEEMMEENEEAVCTLESEEDTSVENQLAQNKDEEGGNGMADIEEENDLETERRIRRVSYNNLLKQLYQEGNLVVGLLGEPSRRLFNYYVLYGTPTKKKRVPEIYKYGSPPIIMPPPTGKNHQWMSYNLKK</sequence>
<dbReference type="EMBL" id="JBFOLK010000001">
    <property type="protein sequence ID" value="KAL2542256.1"/>
    <property type="molecule type" value="Genomic_DNA"/>
</dbReference>
<accession>A0ABD1VYE8</accession>
<evidence type="ECO:0000313" key="2">
    <source>
        <dbReference type="EMBL" id="KAL2542256.1"/>
    </source>
</evidence>
<organism evidence="2 3">
    <name type="scientific">Abeliophyllum distichum</name>
    <dbReference type="NCBI Taxonomy" id="126358"/>
    <lineage>
        <taxon>Eukaryota</taxon>
        <taxon>Viridiplantae</taxon>
        <taxon>Streptophyta</taxon>
        <taxon>Embryophyta</taxon>
        <taxon>Tracheophyta</taxon>
        <taxon>Spermatophyta</taxon>
        <taxon>Magnoliopsida</taxon>
        <taxon>eudicotyledons</taxon>
        <taxon>Gunneridae</taxon>
        <taxon>Pentapetalae</taxon>
        <taxon>asterids</taxon>
        <taxon>lamiids</taxon>
        <taxon>Lamiales</taxon>
        <taxon>Oleaceae</taxon>
        <taxon>Forsythieae</taxon>
        <taxon>Abeliophyllum</taxon>
    </lineage>
</organism>
<evidence type="ECO:0000256" key="1">
    <source>
        <dbReference type="SAM" id="MobiDB-lite"/>
    </source>
</evidence>
<evidence type="ECO:0000313" key="3">
    <source>
        <dbReference type="Proteomes" id="UP001604336"/>
    </source>
</evidence>
<feature type="region of interest" description="Disordered" evidence="1">
    <location>
        <begin position="106"/>
        <end position="137"/>
    </location>
</feature>
<comment type="caution">
    <text evidence="2">The sequence shown here is derived from an EMBL/GenBank/DDBJ whole genome shotgun (WGS) entry which is preliminary data.</text>
</comment>
<dbReference type="AlphaFoldDB" id="A0ABD1VYE8"/>